<keyword evidence="3" id="KW-1185">Reference proteome</keyword>
<sequence length="138" mass="15313">MLGHVLVPGSTPYSFGSWLPRPDKRMFGSYFNYPKQDYRRNPDPGRGPKPTRQDSPEDRHDHLAETAQYPCDDSMLSDAFSIDGYGNVQEITSGWDEAVVMATLLEPTTSGVAGPLAVPAIVMPVQTGRRMDGWTLRL</sequence>
<gene>
    <name evidence="2" type="ORF">EJ06DRAFT_143463</name>
</gene>
<evidence type="ECO:0000256" key="1">
    <source>
        <dbReference type="SAM" id="MobiDB-lite"/>
    </source>
</evidence>
<feature type="region of interest" description="Disordered" evidence="1">
    <location>
        <begin position="32"/>
        <end position="63"/>
    </location>
</feature>
<feature type="compositionally biased region" description="Basic and acidic residues" evidence="1">
    <location>
        <begin position="51"/>
        <end position="63"/>
    </location>
</feature>
<accession>A0A6G1HPE5</accession>
<evidence type="ECO:0000313" key="2">
    <source>
        <dbReference type="EMBL" id="KAF2397928.1"/>
    </source>
</evidence>
<evidence type="ECO:0000313" key="3">
    <source>
        <dbReference type="Proteomes" id="UP000799640"/>
    </source>
</evidence>
<proteinExistence type="predicted"/>
<name>A0A6G1HPE5_9PEZI</name>
<dbReference type="AlphaFoldDB" id="A0A6G1HPE5"/>
<reference evidence="2" key="1">
    <citation type="journal article" date="2020" name="Stud. Mycol.">
        <title>101 Dothideomycetes genomes: a test case for predicting lifestyles and emergence of pathogens.</title>
        <authorList>
            <person name="Haridas S."/>
            <person name="Albert R."/>
            <person name="Binder M."/>
            <person name="Bloem J."/>
            <person name="Labutti K."/>
            <person name="Salamov A."/>
            <person name="Andreopoulos B."/>
            <person name="Baker S."/>
            <person name="Barry K."/>
            <person name="Bills G."/>
            <person name="Bluhm B."/>
            <person name="Cannon C."/>
            <person name="Castanera R."/>
            <person name="Culley D."/>
            <person name="Daum C."/>
            <person name="Ezra D."/>
            <person name="Gonzalez J."/>
            <person name="Henrissat B."/>
            <person name="Kuo A."/>
            <person name="Liang C."/>
            <person name="Lipzen A."/>
            <person name="Lutzoni F."/>
            <person name="Magnuson J."/>
            <person name="Mondo S."/>
            <person name="Nolan M."/>
            <person name="Ohm R."/>
            <person name="Pangilinan J."/>
            <person name="Park H.-J."/>
            <person name="Ramirez L."/>
            <person name="Alfaro M."/>
            <person name="Sun H."/>
            <person name="Tritt A."/>
            <person name="Yoshinaga Y."/>
            <person name="Zwiers L.-H."/>
            <person name="Turgeon B."/>
            <person name="Goodwin S."/>
            <person name="Spatafora J."/>
            <person name="Crous P."/>
            <person name="Grigoriev I."/>
        </authorList>
    </citation>
    <scope>NUCLEOTIDE SEQUENCE</scope>
    <source>
        <strain evidence="2">CBS 262.69</strain>
    </source>
</reference>
<organism evidence="2 3">
    <name type="scientific">Trichodelitschia bisporula</name>
    <dbReference type="NCBI Taxonomy" id="703511"/>
    <lineage>
        <taxon>Eukaryota</taxon>
        <taxon>Fungi</taxon>
        <taxon>Dikarya</taxon>
        <taxon>Ascomycota</taxon>
        <taxon>Pezizomycotina</taxon>
        <taxon>Dothideomycetes</taxon>
        <taxon>Dothideomycetes incertae sedis</taxon>
        <taxon>Phaeotrichales</taxon>
        <taxon>Phaeotrichaceae</taxon>
        <taxon>Trichodelitschia</taxon>
    </lineage>
</organism>
<dbReference type="EMBL" id="ML996702">
    <property type="protein sequence ID" value="KAF2397928.1"/>
    <property type="molecule type" value="Genomic_DNA"/>
</dbReference>
<protein>
    <submittedName>
        <fullName evidence="2">Uncharacterized protein</fullName>
    </submittedName>
</protein>
<dbReference type="Proteomes" id="UP000799640">
    <property type="component" value="Unassembled WGS sequence"/>
</dbReference>